<proteinExistence type="predicted"/>
<dbReference type="EMBL" id="MU268162">
    <property type="protein sequence ID" value="KAH7905578.1"/>
    <property type="molecule type" value="Genomic_DNA"/>
</dbReference>
<evidence type="ECO:0000313" key="2">
    <source>
        <dbReference type="Proteomes" id="UP000790377"/>
    </source>
</evidence>
<keyword evidence="2" id="KW-1185">Reference proteome</keyword>
<protein>
    <submittedName>
        <fullName evidence="1">Uncharacterized protein</fullName>
    </submittedName>
</protein>
<accession>A0ACB7ZZ03</accession>
<sequence length="991" mass="113513">MPQVISRVQSSRRDHSGLQIPCGYPQCNRWFKTTAGRTKHRICAHPELAIPAPALPPSSPEREEEPSQDDFRTENPEIHDLDQSTPPLSPLPEVHTEFYGPGNRLYRNYHTKLTGQPCDAKGDFLPIDTPPLPLTDKSPDDWTPYRNRVEFETAEFLYTQNQMAAGQIDKLLDLWAATLIKHGEAPPFADHRDLYSTIDNTPLGDVKWQNFSINYTGEKPEQNMPPWMLQNFDVWYRDPREVIRNMLASPDYANEMDYRPFREYSTTSDERQYQDFMSGDWAWNQADTIAQDPDTHGSTFVPVILGSDKTTVSVATGQNEYYPLYVSIGNIRNNVRRAHRDAVAIIGFLAIPKTTKEHASDEAFRRFRRQLFHCSLSKILGSLKPAMTKPEVARFGDGHYRKVIYGLGPYIADYEEQVLLACIVRNWCPKCMSNRERLDEEAICRCEEYNEVLIEEGSPGSLWDEYGIISDLVPFTNDFPRADIHELIAPDILHQLIKGTFKDHLVDWVEKYLKKEYGNAEAQIRMDDIDRRIAAVASFSGLRRFPQGRGFKQWTGDDSKALMKVYLPAIEGHVPPDVVRTFRAFLEFCYLVRRNIITETTLKEIEDALKRFHHYREIFKTTRVVFTFSLPRQHSLKHYPQHIQLFGAPNGLCSSITESKHIKAVKEPWRRSSRFEALGQMLVTNQRLDKIAAARTDFTNRGMLQGTCLSNAQNISAIPANGHEGETNNFASRSDPDYEQNRRAVALDNDYGEIDDGAPLVQAHVMLARTPQSKRAQSIPALATELNILSLPALLGQFLYQQAHPNDDRLPSEYPSAECPQYEGRIHVFNSASSRFYAPSDLSGIGGMRTEHIRACPSWRNQHSRHDCVFVSMNPELTGFRGLEVARVLCFFSFKFHAVDYPCAVVRWFNTIDDSPDEDTGMWMVRPGFNANRTPNISIIHVDTIYRAAHLIPIYGSQPISREIKHYHSYDAFRAFYVNKYADHHAFEIAF</sequence>
<organism evidence="1 2">
    <name type="scientific">Hygrophoropsis aurantiaca</name>
    <dbReference type="NCBI Taxonomy" id="72124"/>
    <lineage>
        <taxon>Eukaryota</taxon>
        <taxon>Fungi</taxon>
        <taxon>Dikarya</taxon>
        <taxon>Basidiomycota</taxon>
        <taxon>Agaricomycotina</taxon>
        <taxon>Agaricomycetes</taxon>
        <taxon>Agaricomycetidae</taxon>
        <taxon>Boletales</taxon>
        <taxon>Coniophorineae</taxon>
        <taxon>Hygrophoropsidaceae</taxon>
        <taxon>Hygrophoropsis</taxon>
    </lineage>
</organism>
<evidence type="ECO:0000313" key="1">
    <source>
        <dbReference type="EMBL" id="KAH7905578.1"/>
    </source>
</evidence>
<comment type="caution">
    <text evidence="1">The sequence shown here is derived from an EMBL/GenBank/DDBJ whole genome shotgun (WGS) entry which is preliminary data.</text>
</comment>
<reference evidence="1" key="1">
    <citation type="journal article" date="2021" name="New Phytol.">
        <title>Evolutionary innovations through gain and loss of genes in the ectomycorrhizal Boletales.</title>
        <authorList>
            <person name="Wu G."/>
            <person name="Miyauchi S."/>
            <person name="Morin E."/>
            <person name="Kuo A."/>
            <person name="Drula E."/>
            <person name="Varga T."/>
            <person name="Kohler A."/>
            <person name="Feng B."/>
            <person name="Cao Y."/>
            <person name="Lipzen A."/>
            <person name="Daum C."/>
            <person name="Hundley H."/>
            <person name="Pangilinan J."/>
            <person name="Johnson J."/>
            <person name="Barry K."/>
            <person name="LaButti K."/>
            <person name="Ng V."/>
            <person name="Ahrendt S."/>
            <person name="Min B."/>
            <person name="Choi I.G."/>
            <person name="Park H."/>
            <person name="Plett J.M."/>
            <person name="Magnuson J."/>
            <person name="Spatafora J.W."/>
            <person name="Nagy L.G."/>
            <person name="Henrissat B."/>
            <person name="Grigoriev I.V."/>
            <person name="Yang Z.L."/>
            <person name="Xu J."/>
            <person name="Martin F.M."/>
        </authorList>
    </citation>
    <scope>NUCLEOTIDE SEQUENCE</scope>
    <source>
        <strain evidence="1">ATCC 28755</strain>
    </source>
</reference>
<name>A0ACB7ZZ03_9AGAM</name>
<dbReference type="Proteomes" id="UP000790377">
    <property type="component" value="Unassembled WGS sequence"/>
</dbReference>
<gene>
    <name evidence="1" type="ORF">BJ138DRAFT_1118343</name>
</gene>